<accession>B0MWL2</accession>
<evidence type="ECO:0000313" key="2">
    <source>
        <dbReference type="Proteomes" id="UP000005819"/>
    </source>
</evidence>
<evidence type="ECO:0000313" key="1">
    <source>
        <dbReference type="EMBL" id="EDS03335.1"/>
    </source>
</evidence>
<gene>
    <name evidence="1" type="ORF">ALIPUT_01546</name>
</gene>
<protein>
    <submittedName>
        <fullName evidence="1">Uncharacterized protein</fullName>
    </submittedName>
</protein>
<sequence>MKDGFRRNPFLIFHSGYKRLREKRFPFLVNIECSWGRVGYEV</sequence>
<keyword evidence="2" id="KW-1185">Reference proteome</keyword>
<dbReference type="AlphaFoldDB" id="B0MWL2"/>
<organism evidence="1 2">
    <name type="scientific">Alistipes putredinis DSM 17216</name>
    <dbReference type="NCBI Taxonomy" id="445970"/>
    <lineage>
        <taxon>Bacteria</taxon>
        <taxon>Pseudomonadati</taxon>
        <taxon>Bacteroidota</taxon>
        <taxon>Bacteroidia</taxon>
        <taxon>Bacteroidales</taxon>
        <taxon>Rikenellaceae</taxon>
        <taxon>Alistipes</taxon>
    </lineage>
</organism>
<name>B0MWL2_9BACT</name>
<dbReference type="HOGENOM" id="CLU_3246258_0_0_10"/>
<proteinExistence type="predicted"/>
<dbReference type="Proteomes" id="UP000005819">
    <property type="component" value="Unassembled WGS sequence"/>
</dbReference>
<reference evidence="1" key="2">
    <citation type="submission" date="2013-09" db="EMBL/GenBank/DDBJ databases">
        <title>Draft genome sequence of Alistipes putredinis (DSM 17216).</title>
        <authorList>
            <person name="Sudarsanam P."/>
            <person name="Ley R."/>
            <person name="Guruge J."/>
            <person name="Turnbaugh P.J."/>
            <person name="Mahowald M."/>
            <person name="Liep D."/>
            <person name="Gordon J."/>
        </authorList>
    </citation>
    <scope>NUCLEOTIDE SEQUENCE</scope>
    <source>
        <strain evidence="1">DSM 17216</strain>
    </source>
</reference>
<dbReference type="EMBL" id="ABFK02000019">
    <property type="protein sequence ID" value="EDS03335.1"/>
    <property type="molecule type" value="Genomic_DNA"/>
</dbReference>
<reference evidence="1" key="1">
    <citation type="submission" date="2007-10" db="EMBL/GenBank/DDBJ databases">
        <authorList>
            <person name="Fulton L."/>
            <person name="Clifton S."/>
            <person name="Fulton B."/>
            <person name="Xu J."/>
            <person name="Minx P."/>
            <person name="Pepin K.H."/>
            <person name="Johnson M."/>
            <person name="Thiruvilangam P."/>
            <person name="Bhonagiri V."/>
            <person name="Nash W.E."/>
            <person name="Mardis E.R."/>
            <person name="Wilson R.K."/>
        </authorList>
    </citation>
    <scope>NUCLEOTIDE SEQUENCE [LARGE SCALE GENOMIC DNA]</scope>
    <source>
        <strain evidence="1">DSM 17216</strain>
    </source>
</reference>
<comment type="caution">
    <text evidence="1">The sequence shown here is derived from an EMBL/GenBank/DDBJ whole genome shotgun (WGS) entry which is preliminary data.</text>
</comment>